<reference evidence="1" key="1">
    <citation type="submission" date="2015-04" db="UniProtKB">
        <authorList>
            <consortium name="EnsemblPlants"/>
        </authorList>
    </citation>
    <scope>IDENTIFICATION</scope>
</reference>
<reference evidence="1" key="2">
    <citation type="submission" date="2018-05" db="EMBL/GenBank/DDBJ databases">
        <title>OmerRS3 (Oryza meridionalis Reference Sequence Version 3).</title>
        <authorList>
            <person name="Zhang J."/>
            <person name="Kudrna D."/>
            <person name="Lee S."/>
            <person name="Talag J."/>
            <person name="Welchert J."/>
            <person name="Wing R.A."/>
        </authorList>
    </citation>
    <scope>NUCLEOTIDE SEQUENCE [LARGE SCALE GENOMIC DNA]</scope>
    <source>
        <strain evidence="1">cv. OR44</strain>
    </source>
</reference>
<organism evidence="1">
    <name type="scientific">Oryza meridionalis</name>
    <dbReference type="NCBI Taxonomy" id="40149"/>
    <lineage>
        <taxon>Eukaryota</taxon>
        <taxon>Viridiplantae</taxon>
        <taxon>Streptophyta</taxon>
        <taxon>Embryophyta</taxon>
        <taxon>Tracheophyta</taxon>
        <taxon>Spermatophyta</taxon>
        <taxon>Magnoliopsida</taxon>
        <taxon>Liliopsida</taxon>
        <taxon>Poales</taxon>
        <taxon>Poaceae</taxon>
        <taxon>BOP clade</taxon>
        <taxon>Oryzoideae</taxon>
        <taxon>Oryzeae</taxon>
        <taxon>Oryzinae</taxon>
        <taxon>Oryza</taxon>
    </lineage>
</organism>
<keyword evidence="2" id="KW-1185">Reference proteome</keyword>
<evidence type="ECO:0000313" key="1">
    <source>
        <dbReference type="EnsemblPlants" id="OMERI04G03270.2"/>
    </source>
</evidence>
<sequence>MLFSFSLQSWRFGWKQQWHRWHGSDTRTRHVRRLEALGLRVVPARSTKSITDIASDVDAEQLLDSKPPILSSPYRCMAANSRSSLKTYGMN</sequence>
<accession>A0A0E0DB18</accession>
<proteinExistence type="predicted"/>
<dbReference type="EnsemblPlants" id="OMERI04G03270.2">
    <property type="protein sequence ID" value="OMERI04G03270.2"/>
    <property type="gene ID" value="OMERI04G03270"/>
</dbReference>
<evidence type="ECO:0000313" key="2">
    <source>
        <dbReference type="Proteomes" id="UP000008021"/>
    </source>
</evidence>
<protein>
    <submittedName>
        <fullName evidence="1">Uncharacterized protein</fullName>
    </submittedName>
</protein>
<dbReference type="Gramene" id="OMERI04G03270.2">
    <property type="protein sequence ID" value="OMERI04G03270.2"/>
    <property type="gene ID" value="OMERI04G03270"/>
</dbReference>
<name>A0A0E0DB18_9ORYZ</name>
<dbReference type="AlphaFoldDB" id="A0A0E0DB18"/>
<dbReference type="HOGENOM" id="CLU_2577888_0_0_1"/>
<dbReference type="Proteomes" id="UP000008021">
    <property type="component" value="Chromosome 4"/>
</dbReference>